<organism evidence="4 5">
    <name type="scientific">Novispirillum itersonii</name>
    <name type="common">Aquaspirillum itersonii</name>
    <dbReference type="NCBI Taxonomy" id="189"/>
    <lineage>
        <taxon>Bacteria</taxon>
        <taxon>Pseudomonadati</taxon>
        <taxon>Pseudomonadota</taxon>
        <taxon>Alphaproteobacteria</taxon>
        <taxon>Rhodospirillales</taxon>
        <taxon>Novispirillaceae</taxon>
        <taxon>Novispirillum</taxon>
    </lineage>
</organism>
<feature type="modified residue" description="4-aspartylphosphate" evidence="1">
    <location>
        <position position="56"/>
    </location>
</feature>
<protein>
    <submittedName>
        <fullName evidence="4">HD-like signal output (HDOD) protein/ActR/RegA family two-component response regulator</fullName>
    </submittedName>
</protein>
<dbReference type="AlphaFoldDB" id="A0A7W9ZIQ8"/>
<comment type="caution">
    <text evidence="4">The sequence shown here is derived from an EMBL/GenBank/DDBJ whole genome shotgun (WGS) entry which is preliminary data.</text>
</comment>
<dbReference type="Gene3D" id="1.10.3210.10">
    <property type="entry name" value="Hypothetical protein af1432"/>
    <property type="match status" value="1"/>
</dbReference>
<reference evidence="4 5" key="1">
    <citation type="submission" date="2020-08" db="EMBL/GenBank/DDBJ databases">
        <title>Genomic Encyclopedia of Type Strains, Phase IV (KMG-IV): sequencing the most valuable type-strain genomes for metagenomic binning, comparative biology and taxonomic classification.</title>
        <authorList>
            <person name="Goeker M."/>
        </authorList>
    </citation>
    <scope>NUCLEOTIDE SEQUENCE [LARGE SCALE GENOMIC DNA]</scope>
    <source>
        <strain evidence="4 5">DSM 11590</strain>
    </source>
</reference>
<dbReference type="PANTHER" id="PTHR33525">
    <property type="match status" value="1"/>
</dbReference>
<proteinExistence type="predicted"/>
<dbReference type="SMART" id="SM00448">
    <property type="entry name" value="REC"/>
    <property type="match status" value="1"/>
</dbReference>
<dbReference type="InterPro" id="IPR052340">
    <property type="entry name" value="RNase_Y/CdgJ"/>
</dbReference>
<dbReference type="Pfam" id="PF00072">
    <property type="entry name" value="Response_reg"/>
    <property type="match status" value="1"/>
</dbReference>
<dbReference type="Gene3D" id="3.40.50.2300">
    <property type="match status" value="1"/>
</dbReference>
<name>A0A7W9ZIQ8_NOVIT</name>
<dbReference type="InterPro" id="IPR011006">
    <property type="entry name" value="CheY-like_superfamily"/>
</dbReference>
<dbReference type="Pfam" id="PF08668">
    <property type="entry name" value="HDOD"/>
    <property type="match status" value="1"/>
</dbReference>
<dbReference type="RefSeq" id="WP_184265893.1">
    <property type="nucleotide sequence ID" value="NZ_JACIIX010000019.1"/>
</dbReference>
<dbReference type="PANTHER" id="PTHR33525:SF6">
    <property type="entry name" value="HDOD DOMAIN-CONTAINING PROTEIN"/>
    <property type="match status" value="1"/>
</dbReference>
<evidence type="ECO:0000313" key="5">
    <source>
        <dbReference type="Proteomes" id="UP000544872"/>
    </source>
</evidence>
<dbReference type="InterPro" id="IPR013976">
    <property type="entry name" value="HDOD"/>
</dbReference>
<dbReference type="SUPFAM" id="SSF109604">
    <property type="entry name" value="HD-domain/PDEase-like"/>
    <property type="match status" value="1"/>
</dbReference>
<evidence type="ECO:0000313" key="4">
    <source>
        <dbReference type="EMBL" id="MBB6212257.1"/>
    </source>
</evidence>
<evidence type="ECO:0000256" key="1">
    <source>
        <dbReference type="PROSITE-ProRule" id="PRU00169"/>
    </source>
</evidence>
<evidence type="ECO:0000259" key="2">
    <source>
        <dbReference type="PROSITE" id="PS50110"/>
    </source>
</evidence>
<dbReference type="EMBL" id="JACIIX010000019">
    <property type="protein sequence ID" value="MBB6212257.1"/>
    <property type="molecule type" value="Genomic_DNA"/>
</dbReference>
<dbReference type="GO" id="GO:0000160">
    <property type="term" value="P:phosphorelay signal transduction system"/>
    <property type="evidence" value="ECO:0007669"/>
    <property type="project" value="InterPro"/>
</dbReference>
<feature type="domain" description="HDOD" evidence="3">
    <location>
        <begin position="141"/>
        <end position="338"/>
    </location>
</feature>
<evidence type="ECO:0000259" key="3">
    <source>
        <dbReference type="PROSITE" id="PS51833"/>
    </source>
</evidence>
<dbReference type="PROSITE" id="PS51833">
    <property type="entry name" value="HDOD"/>
    <property type="match status" value="1"/>
</dbReference>
<accession>A0A7W9ZIQ8</accession>
<dbReference type="Proteomes" id="UP000544872">
    <property type="component" value="Unassembled WGS sequence"/>
</dbReference>
<feature type="domain" description="Response regulatory" evidence="2">
    <location>
        <begin position="5"/>
        <end position="120"/>
    </location>
</feature>
<gene>
    <name evidence="4" type="ORF">FHS48_003707</name>
</gene>
<sequence>MSKYSILFVDDDTRLLSALRRLMMTKAMDWTCQFSSSPEEALALVTTQHFDVVVSDMQMPGMDGAALLKEVRIISPDSIRIVLSGYSRTETIARVAGPAHQYLAKPCPSDTLFEVIHRSLMLREYFNSPVLRRIAGSLNTLPSPSGQYATLLGLLDSPVSNATDIAHAMAGDVAMVAEILKLTNSQYFSLATRVTNVDQAVRILGVEILRLLVLNVGIFSMFKAGGAATRVMNMVEARGLQLAAAAAERASVTGGTQRDIQFARIAGMLSEIGMLILLDRDPEHYTVALSKAVASGQTVAETEQRLLQVTHGDLGAYLLGTWGFNDDVVWAVAATSPSAPAEARNSVVARALLAARTQFPLEQSLKAVFSEPTAAHA</sequence>
<keyword evidence="1" id="KW-0597">Phosphoprotein</keyword>
<dbReference type="SUPFAM" id="SSF52172">
    <property type="entry name" value="CheY-like"/>
    <property type="match status" value="1"/>
</dbReference>
<dbReference type="InterPro" id="IPR001789">
    <property type="entry name" value="Sig_transdc_resp-reg_receiver"/>
</dbReference>
<dbReference type="PROSITE" id="PS50110">
    <property type="entry name" value="RESPONSE_REGULATORY"/>
    <property type="match status" value="1"/>
</dbReference>
<keyword evidence="5" id="KW-1185">Reference proteome</keyword>